<evidence type="ECO:0000313" key="1">
    <source>
        <dbReference type="EMBL" id="CAI6363675.1"/>
    </source>
</evidence>
<dbReference type="Proteomes" id="UP001160148">
    <property type="component" value="Unassembled WGS sequence"/>
</dbReference>
<accession>A0AAV0X5S4</accession>
<sequence>MHASGDMVMLATAVVYINDAAGYPQPCRALLDSGSQVNFITDACAQFLGLSKTKCFLPLVGINSMRSDAQKLQPVFMYSRFEHVNVSLDLHVLPSIVNDMPSRSIRLDQSKILDIVNEQLADPSYDTLGKVDIILGAEMFYTLFSGEMLPLQIV</sequence>
<dbReference type="InterPro" id="IPR021109">
    <property type="entry name" value="Peptidase_aspartic_dom_sf"/>
</dbReference>
<dbReference type="AlphaFoldDB" id="A0AAV0X5S4"/>
<evidence type="ECO:0000313" key="2">
    <source>
        <dbReference type="Proteomes" id="UP001160148"/>
    </source>
</evidence>
<evidence type="ECO:0008006" key="3">
    <source>
        <dbReference type="Google" id="ProtNLM"/>
    </source>
</evidence>
<reference evidence="1 2" key="1">
    <citation type="submission" date="2023-01" db="EMBL/GenBank/DDBJ databases">
        <authorList>
            <person name="Whitehead M."/>
        </authorList>
    </citation>
    <scope>NUCLEOTIDE SEQUENCE [LARGE SCALE GENOMIC DNA]</scope>
</reference>
<dbReference type="GO" id="GO:0004190">
    <property type="term" value="F:aspartic-type endopeptidase activity"/>
    <property type="evidence" value="ECO:0007669"/>
    <property type="project" value="InterPro"/>
</dbReference>
<comment type="caution">
    <text evidence="1">The sequence shown here is derived from an EMBL/GenBank/DDBJ whole genome shotgun (WGS) entry which is preliminary data.</text>
</comment>
<dbReference type="InterPro" id="IPR001969">
    <property type="entry name" value="Aspartic_peptidase_AS"/>
</dbReference>
<dbReference type="GO" id="GO:0006508">
    <property type="term" value="P:proteolysis"/>
    <property type="evidence" value="ECO:0007669"/>
    <property type="project" value="InterPro"/>
</dbReference>
<keyword evidence="2" id="KW-1185">Reference proteome</keyword>
<dbReference type="Gene3D" id="2.40.70.10">
    <property type="entry name" value="Acid Proteases"/>
    <property type="match status" value="1"/>
</dbReference>
<dbReference type="SUPFAM" id="SSF50630">
    <property type="entry name" value="Acid proteases"/>
    <property type="match status" value="1"/>
</dbReference>
<name>A0AAV0X5S4_9HEMI</name>
<dbReference type="PROSITE" id="PS00141">
    <property type="entry name" value="ASP_PROTEASE"/>
    <property type="match status" value="1"/>
</dbReference>
<dbReference type="EMBL" id="CARXXK010000003">
    <property type="protein sequence ID" value="CAI6363675.1"/>
    <property type="molecule type" value="Genomic_DNA"/>
</dbReference>
<proteinExistence type="predicted"/>
<organism evidence="1 2">
    <name type="scientific">Macrosiphum euphorbiae</name>
    <name type="common">potato aphid</name>
    <dbReference type="NCBI Taxonomy" id="13131"/>
    <lineage>
        <taxon>Eukaryota</taxon>
        <taxon>Metazoa</taxon>
        <taxon>Ecdysozoa</taxon>
        <taxon>Arthropoda</taxon>
        <taxon>Hexapoda</taxon>
        <taxon>Insecta</taxon>
        <taxon>Pterygota</taxon>
        <taxon>Neoptera</taxon>
        <taxon>Paraneoptera</taxon>
        <taxon>Hemiptera</taxon>
        <taxon>Sternorrhyncha</taxon>
        <taxon>Aphidomorpha</taxon>
        <taxon>Aphidoidea</taxon>
        <taxon>Aphididae</taxon>
        <taxon>Macrosiphini</taxon>
        <taxon>Macrosiphum</taxon>
    </lineage>
</organism>
<protein>
    <recommendedName>
        <fullName evidence="3">Peptidase aspartic putative domain-containing protein</fullName>
    </recommendedName>
</protein>
<gene>
    <name evidence="1" type="ORF">MEUPH1_LOCUS18588</name>
</gene>